<name>A0A8J4DXV2_9ACTN</name>
<comment type="cofactor">
    <cofactor evidence="9 10">
        <name>pyruvate</name>
        <dbReference type="ChEBI" id="CHEBI:15361"/>
    </cofactor>
    <text evidence="9 10">Binds 1 pyruvoyl group covalently per subunit.</text>
</comment>
<keyword evidence="7 9" id="KW-0704">Schiff base</keyword>
<evidence type="ECO:0000256" key="4">
    <source>
        <dbReference type="ARBA" id="ARBA00022813"/>
    </source>
</evidence>
<organism evidence="14 15">
    <name type="scientific">Virgisporangium aliadipatigenens</name>
    <dbReference type="NCBI Taxonomy" id="741659"/>
    <lineage>
        <taxon>Bacteria</taxon>
        <taxon>Bacillati</taxon>
        <taxon>Actinomycetota</taxon>
        <taxon>Actinomycetes</taxon>
        <taxon>Micromonosporales</taxon>
        <taxon>Micromonosporaceae</taxon>
        <taxon>Virgisporangium</taxon>
    </lineage>
</organism>
<proteinExistence type="inferred from homology"/>
<comment type="similarity">
    <text evidence="9">Belongs to the PanD family.</text>
</comment>
<keyword evidence="15" id="KW-1185">Reference proteome</keyword>
<dbReference type="SUPFAM" id="SSF50692">
    <property type="entry name" value="ADC-like"/>
    <property type="match status" value="1"/>
</dbReference>
<comment type="function">
    <text evidence="9">Catalyzes the pyruvoyl-dependent decarboxylation of aspartate to produce beta-alanine.</text>
</comment>
<keyword evidence="2 9" id="KW-0566">Pantothenate biosynthesis</keyword>
<feature type="binding site" evidence="9 11">
    <location>
        <begin position="74"/>
        <end position="76"/>
    </location>
    <ligand>
        <name>substrate</name>
    </ligand>
</feature>
<comment type="PTM">
    <text evidence="9 12">Is synthesized initially as an inactive proenzyme, which is activated by self-cleavage at a specific serine bond to produce a beta-subunit with a hydroxyl group at its C-terminus and an alpha-subunit with a pyruvoyl group at its N-terminus.</text>
</comment>
<evidence type="ECO:0000313" key="14">
    <source>
        <dbReference type="EMBL" id="GIJ52437.1"/>
    </source>
</evidence>
<evidence type="ECO:0000256" key="8">
    <source>
        <dbReference type="ARBA" id="ARBA00023317"/>
    </source>
</evidence>
<dbReference type="NCBIfam" id="TIGR00223">
    <property type="entry name" value="panD"/>
    <property type="match status" value="1"/>
</dbReference>
<evidence type="ECO:0000256" key="1">
    <source>
        <dbReference type="ARBA" id="ARBA00022490"/>
    </source>
</evidence>
<comment type="caution">
    <text evidence="14">The sequence shown here is derived from an EMBL/GenBank/DDBJ whole genome shotgun (WGS) entry which is preliminary data.</text>
</comment>
<evidence type="ECO:0000256" key="2">
    <source>
        <dbReference type="ARBA" id="ARBA00022655"/>
    </source>
</evidence>
<evidence type="ECO:0000313" key="15">
    <source>
        <dbReference type="Proteomes" id="UP000619260"/>
    </source>
</evidence>
<comment type="subcellular location">
    <subcellularLocation>
        <location evidence="9">Cytoplasm</location>
    </subcellularLocation>
</comment>
<dbReference type="HAMAP" id="MF_00446">
    <property type="entry name" value="PanD"/>
    <property type="match status" value="1"/>
</dbReference>
<evidence type="ECO:0000256" key="10">
    <source>
        <dbReference type="PIRSR" id="PIRSR006246-1"/>
    </source>
</evidence>
<feature type="active site" description="Proton donor" evidence="9 10">
    <location>
        <position position="59"/>
    </location>
</feature>
<dbReference type="PANTHER" id="PTHR21012:SF0">
    <property type="entry name" value="ASPARTATE 1-DECARBOXYLASE"/>
    <property type="match status" value="1"/>
</dbReference>
<dbReference type="GO" id="GO:0006523">
    <property type="term" value="P:alanine biosynthetic process"/>
    <property type="evidence" value="ECO:0007669"/>
    <property type="project" value="InterPro"/>
</dbReference>
<evidence type="ECO:0000256" key="9">
    <source>
        <dbReference type="HAMAP-Rule" id="MF_00446"/>
    </source>
</evidence>
<keyword evidence="1 9" id="KW-0963">Cytoplasm</keyword>
<keyword evidence="4 9" id="KW-0068">Autocatalytic cleavage</keyword>
<evidence type="ECO:0000256" key="3">
    <source>
        <dbReference type="ARBA" id="ARBA00022793"/>
    </source>
</evidence>
<evidence type="ECO:0000256" key="11">
    <source>
        <dbReference type="PIRSR" id="PIRSR006246-2"/>
    </source>
</evidence>
<accession>A0A8J4DXV2</accession>
<dbReference type="CDD" id="cd06919">
    <property type="entry name" value="Asp_decarbox"/>
    <property type="match status" value="1"/>
</dbReference>
<evidence type="ECO:0000256" key="13">
    <source>
        <dbReference type="PIRSR" id="PIRSR006246-5"/>
    </source>
</evidence>
<evidence type="ECO:0000256" key="7">
    <source>
        <dbReference type="ARBA" id="ARBA00023270"/>
    </source>
</evidence>
<dbReference type="UniPathway" id="UPA00028">
    <property type="reaction ID" value="UER00002"/>
</dbReference>
<feature type="modified residue" description="Pyruvic acid (Ser)" evidence="9 12">
    <location>
        <position position="26"/>
    </location>
</feature>
<comment type="subunit">
    <text evidence="9">Heterooctamer of four alpha and four beta subunits.</text>
</comment>
<evidence type="ECO:0000256" key="12">
    <source>
        <dbReference type="PIRSR" id="PIRSR006246-3"/>
    </source>
</evidence>
<dbReference type="AlphaFoldDB" id="A0A8J4DXV2"/>
<protein>
    <recommendedName>
        <fullName evidence="9">Aspartate 1-decarboxylase</fullName>
        <ecNumber evidence="9">4.1.1.11</ecNumber>
    </recommendedName>
    <alternativeName>
        <fullName evidence="9">Aspartate alpha-decarboxylase</fullName>
    </alternativeName>
    <component>
        <recommendedName>
            <fullName evidence="9">Aspartate 1-decarboxylase beta chain</fullName>
        </recommendedName>
    </component>
    <component>
        <recommendedName>
            <fullName evidence="9">Aspartate 1-decarboxylase alpha chain</fullName>
        </recommendedName>
    </component>
</protein>
<dbReference type="EC" id="4.1.1.11" evidence="9"/>
<reference evidence="14" key="1">
    <citation type="submission" date="2021-01" db="EMBL/GenBank/DDBJ databases">
        <title>Whole genome shotgun sequence of Virgisporangium aliadipatigenens NBRC 105644.</title>
        <authorList>
            <person name="Komaki H."/>
            <person name="Tamura T."/>
        </authorList>
    </citation>
    <scope>NUCLEOTIDE SEQUENCE</scope>
    <source>
        <strain evidence="14">NBRC 105644</strain>
    </source>
</reference>
<dbReference type="GO" id="GO:0005829">
    <property type="term" value="C:cytosol"/>
    <property type="evidence" value="ECO:0007669"/>
    <property type="project" value="TreeGrafter"/>
</dbReference>
<feature type="chain" id="PRO_5035348370" description="Aspartate 1-decarboxylase alpha chain" evidence="9 13">
    <location>
        <begin position="26"/>
        <end position="142"/>
    </location>
</feature>
<keyword evidence="3 9" id="KW-0210">Decarboxylase</keyword>
<dbReference type="Pfam" id="PF02261">
    <property type="entry name" value="Asp_decarbox"/>
    <property type="match status" value="1"/>
</dbReference>
<feature type="active site" description="Schiff-base intermediate with substrate; via pyruvic acid" evidence="9 10">
    <location>
        <position position="26"/>
    </location>
</feature>
<comment type="pathway">
    <text evidence="9">Cofactor biosynthesis; (R)-pantothenate biosynthesis; beta-alanine from L-aspartate: step 1/1.</text>
</comment>
<dbReference type="GO" id="GO:0004068">
    <property type="term" value="F:aspartate 1-decarboxylase activity"/>
    <property type="evidence" value="ECO:0007669"/>
    <property type="project" value="UniProtKB-UniRule"/>
</dbReference>
<dbReference type="Gene3D" id="2.40.40.20">
    <property type="match status" value="1"/>
</dbReference>
<evidence type="ECO:0000256" key="6">
    <source>
        <dbReference type="ARBA" id="ARBA00023239"/>
    </source>
</evidence>
<feature type="binding site" evidence="9 11">
    <location>
        <position position="58"/>
    </location>
    <ligand>
        <name>substrate</name>
    </ligand>
</feature>
<dbReference type="Proteomes" id="UP000619260">
    <property type="component" value="Unassembled WGS sequence"/>
</dbReference>
<dbReference type="RefSeq" id="WP_203905839.1">
    <property type="nucleotide sequence ID" value="NZ_BOPF01000084.1"/>
</dbReference>
<sequence>MFARTMFKSKIHRATVTQADLHYVGSVTIDEELMAAADLLPGEQVAIVDITNGARLETYVIPGAPGSGVIGINGAAAHLVNPGDLVILISYAQMDDATARAYVPRVVHVDADNRIVALGGDPSEAAPGIAGDAISSPFAVAR</sequence>
<dbReference type="GO" id="GO:0015940">
    <property type="term" value="P:pantothenate biosynthetic process"/>
    <property type="evidence" value="ECO:0007669"/>
    <property type="project" value="UniProtKB-UniRule"/>
</dbReference>
<dbReference type="EMBL" id="BOPF01000084">
    <property type="protein sequence ID" value="GIJ52437.1"/>
    <property type="molecule type" value="Genomic_DNA"/>
</dbReference>
<feature type="chain" id="PRO_5035348371" description="Aspartate 1-decarboxylase beta chain" evidence="9 13">
    <location>
        <begin position="1"/>
        <end position="25"/>
    </location>
</feature>
<keyword evidence="5 9" id="KW-0865">Zymogen</keyword>
<gene>
    <name evidence="9 14" type="primary">panD</name>
    <name evidence="14" type="ORF">Val02_93230</name>
</gene>
<keyword evidence="8 9" id="KW-0670">Pyruvate</keyword>
<dbReference type="PANTHER" id="PTHR21012">
    <property type="entry name" value="ASPARTATE 1-DECARBOXYLASE"/>
    <property type="match status" value="1"/>
</dbReference>
<evidence type="ECO:0000256" key="5">
    <source>
        <dbReference type="ARBA" id="ARBA00023145"/>
    </source>
</evidence>
<dbReference type="InterPro" id="IPR003190">
    <property type="entry name" value="Asp_decarbox"/>
</dbReference>
<keyword evidence="6 9" id="KW-0456">Lyase</keyword>
<comment type="catalytic activity">
    <reaction evidence="9">
        <text>L-aspartate + H(+) = beta-alanine + CO2</text>
        <dbReference type="Rhea" id="RHEA:19497"/>
        <dbReference type="ChEBI" id="CHEBI:15378"/>
        <dbReference type="ChEBI" id="CHEBI:16526"/>
        <dbReference type="ChEBI" id="CHEBI:29991"/>
        <dbReference type="ChEBI" id="CHEBI:57966"/>
        <dbReference type="EC" id="4.1.1.11"/>
    </reaction>
</comment>
<dbReference type="PIRSF" id="PIRSF006246">
    <property type="entry name" value="Asp_decarbox"/>
    <property type="match status" value="1"/>
</dbReference>
<dbReference type="InterPro" id="IPR009010">
    <property type="entry name" value="Asp_de-COase-like_dom_sf"/>
</dbReference>